<dbReference type="GO" id="GO:0005975">
    <property type="term" value="P:carbohydrate metabolic process"/>
    <property type="evidence" value="ECO:0007669"/>
    <property type="project" value="InterPro"/>
</dbReference>
<feature type="binding site" evidence="10">
    <location>
        <position position="173"/>
    </location>
    <ligand>
        <name>UDP-N-acetyl-alpha-D-glucosamine</name>
        <dbReference type="ChEBI" id="CHEBI:57705"/>
    </ligand>
</feature>
<comment type="caution">
    <text evidence="14">The sequence shown here is derived from an EMBL/GenBank/DDBJ whole genome shotgun (WGS) entry which is preliminary data.</text>
</comment>
<feature type="binding site" evidence="10">
    <location>
        <position position="199"/>
    </location>
    <ligand>
        <name>UDP-N-acetyl-alpha-D-glucosamine</name>
        <dbReference type="ChEBI" id="CHEBI:57705"/>
    </ligand>
</feature>
<accession>A0A0G1TFR9</accession>
<keyword evidence="7 10" id="KW-0472">Membrane</keyword>
<keyword evidence="11" id="KW-1133">Transmembrane helix</keyword>
<comment type="pathway">
    <text evidence="10">Cell wall biogenesis; peptidoglycan biosynthesis.</text>
</comment>
<evidence type="ECO:0000256" key="6">
    <source>
        <dbReference type="ARBA" id="ARBA00022984"/>
    </source>
</evidence>
<dbReference type="CDD" id="cd03785">
    <property type="entry name" value="GT28_MurG"/>
    <property type="match status" value="1"/>
</dbReference>
<evidence type="ECO:0000256" key="2">
    <source>
        <dbReference type="ARBA" id="ARBA00022618"/>
    </source>
</evidence>
<keyword evidence="5 10" id="KW-0133">Cell shape</keyword>
<evidence type="ECO:0000313" key="15">
    <source>
        <dbReference type="Proteomes" id="UP000034212"/>
    </source>
</evidence>
<evidence type="ECO:0000256" key="3">
    <source>
        <dbReference type="ARBA" id="ARBA00022676"/>
    </source>
</evidence>
<evidence type="ECO:0000256" key="9">
    <source>
        <dbReference type="ARBA" id="ARBA00023316"/>
    </source>
</evidence>
<sequence>MAKRKKILMTGGHITPAIAVADALKKTNTQIDIVFAGRDTSIEGSNSQSEEARLVNQRGFRFVSIQAGRITRAFTLLTAVGIFRIPFGFIAAFGICLSERPDVIVSFGGYVALPVVIAGWMLAIPSITHEQTLSPGLANRIIGLFAKKICVSFPQTVKDFPSDKTVLTGLPLRESMFHPPKNSPFPLGNKPLIIVTGGSTGAVTLNRLVFPIVENLTTYYSIIHQTGRLDLQNAPDVPNYFATAYLDEPAYAWAIGHADLVVGRSGANTVGEVAVLGKVALFVPLPWSGGNEQYENARYLETVGTSQVLNQKNLTPGKLLGAIEGIFRDKQTYDKKAVEISREFPRDGAVRVADQVMAILSHA</sequence>
<dbReference type="InterPro" id="IPR004276">
    <property type="entry name" value="GlycoTrans_28_N"/>
</dbReference>
<feature type="binding site" evidence="10">
    <location>
        <position position="293"/>
    </location>
    <ligand>
        <name>UDP-N-acetyl-alpha-D-glucosamine</name>
        <dbReference type="ChEBI" id="CHEBI:57705"/>
    </ligand>
</feature>
<keyword evidence="11" id="KW-0812">Transmembrane</keyword>
<evidence type="ECO:0000259" key="13">
    <source>
        <dbReference type="Pfam" id="PF04101"/>
    </source>
</evidence>
<feature type="domain" description="Glycosyltransferase family 28 N-terminal" evidence="12">
    <location>
        <begin position="10"/>
        <end position="150"/>
    </location>
</feature>
<keyword evidence="6 10" id="KW-0573">Peptidoglycan synthesis</keyword>
<dbReference type="GO" id="GO:0009252">
    <property type="term" value="P:peptidoglycan biosynthetic process"/>
    <property type="evidence" value="ECO:0007669"/>
    <property type="project" value="UniProtKB-UniRule"/>
</dbReference>
<dbReference type="UniPathway" id="UPA00219"/>
<dbReference type="GO" id="GO:0005886">
    <property type="term" value="C:plasma membrane"/>
    <property type="evidence" value="ECO:0007669"/>
    <property type="project" value="UniProtKB-SubCell"/>
</dbReference>
<dbReference type="AlphaFoldDB" id="A0A0G1TFR9"/>
<comment type="catalytic activity">
    <reaction evidence="10">
        <text>di-trans,octa-cis-undecaprenyl diphospho-N-acetyl-alpha-D-muramoyl-L-alanyl-D-glutamyl-meso-2,6-diaminopimeloyl-D-alanyl-D-alanine + UDP-N-acetyl-alpha-D-glucosamine = di-trans,octa-cis-undecaprenyl diphospho-[N-acetyl-alpha-D-glucosaminyl-(1-&gt;4)]-N-acetyl-alpha-D-muramoyl-L-alanyl-D-glutamyl-meso-2,6-diaminopimeloyl-D-alanyl-D-alanine + UDP + H(+)</text>
        <dbReference type="Rhea" id="RHEA:31227"/>
        <dbReference type="ChEBI" id="CHEBI:15378"/>
        <dbReference type="ChEBI" id="CHEBI:57705"/>
        <dbReference type="ChEBI" id="CHEBI:58223"/>
        <dbReference type="ChEBI" id="CHEBI:61387"/>
        <dbReference type="ChEBI" id="CHEBI:61388"/>
        <dbReference type="EC" id="2.4.1.227"/>
    </reaction>
</comment>
<dbReference type="Pfam" id="PF03033">
    <property type="entry name" value="Glyco_transf_28"/>
    <property type="match status" value="1"/>
</dbReference>
<name>A0A0G1TFR9_9BACT</name>
<reference evidence="14 15" key="1">
    <citation type="journal article" date="2015" name="Nature">
        <title>rRNA introns, odd ribosomes, and small enigmatic genomes across a large radiation of phyla.</title>
        <authorList>
            <person name="Brown C.T."/>
            <person name="Hug L.A."/>
            <person name="Thomas B.C."/>
            <person name="Sharon I."/>
            <person name="Castelle C.J."/>
            <person name="Singh A."/>
            <person name="Wilkins M.J."/>
            <person name="Williams K.H."/>
            <person name="Banfield J.F."/>
        </authorList>
    </citation>
    <scope>NUCLEOTIDE SEQUENCE [LARGE SCALE GENOMIC DNA]</scope>
</reference>
<evidence type="ECO:0000313" key="14">
    <source>
        <dbReference type="EMBL" id="KKU80652.1"/>
    </source>
</evidence>
<dbReference type="GO" id="GO:0051301">
    <property type="term" value="P:cell division"/>
    <property type="evidence" value="ECO:0007669"/>
    <property type="project" value="UniProtKB-KW"/>
</dbReference>
<feature type="transmembrane region" description="Helical" evidence="11">
    <location>
        <begin position="103"/>
        <end position="124"/>
    </location>
</feature>
<evidence type="ECO:0000256" key="5">
    <source>
        <dbReference type="ARBA" id="ARBA00022960"/>
    </source>
</evidence>
<evidence type="ECO:0000256" key="10">
    <source>
        <dbReference type="HAMAP-Rule" id="MF_00033"/>
    </source>
</evidence>
<evidence type="ECO:0000256" key="1">
    <source>
        <dbReference type="ARBA" id="ARBA00022475"/>
    </source>
</evidence>
<keyword evidence="2 10" id="KW-0132">Cell division</keyword>
<dbReference type="GO" id="GO:0008360">
    <property type="term" value="P:regulation of cell shape"/>
    <property type="evidence" value="ECO:0007669"/>
    <property type="project" value="UniProtKB-KW"/>
</dbReference>
<feature type="domain" description="Glycosyl transferase family 28 C-terminal" evidence="13">
    <location>
        <begin position="193"/>
        <end position="349"/>
    </location>
</feature>
<evidence type="ECO:0000256" key="7">
    <source>
        <dbReference type="ARBA" id="ARBA00023136"/>
    </source>
</evidence>
<organism evidence="14 15">
    <name type="scientific">Candidatus Gottesmanbacteria bacterium GW2011_GWA1_47_8</name>
    <dbReference type="NCBI Taxonomy" id="1618438"/>
    <lineage>
        <taxon>Bacteria</taxon>
        <taxon>Candidatus Gottesmaniibacteriota</taxon>
    </lineage>
</organism>
<keyword evidence="8 10" id="KW-0131">Cell cycle</keyword>
<dbReference type="GO" id="GO:0051991">
    <property type="term" value="F:UDP-N-acetyl-D-glucosamine:N-acetylmuramoyl-L-alanyl-D-glutamyl-meso-2,6-diaminopimelyl-D-alanyl-D-alanine-diphosphoundecaprenol 4-beta-N-acetylglucosaminlytransferase activity"/>
    <property type="evidence" value="ECO:0007669"/>
    <property type="project" value="RHEA"/>
</dbReference>
<feature type="transmembrane region" description="Helical" evidence="11">
    <location>
        <begin position="74"/>
        <end position="97"/>
    </location>
</feature>
<feature type="binding site" evidence="10">
    <location>
        <begin position="10"/>
        <end position="12"/>
    </location>
    <ligand>
        <name>UDP-N-acetyl-alpha-D-glucosamine</name>
        <dbReference type="ChEBI" id="CHEBI:57705"/>
    </ligand>
</feature>
<evidence type="ECO:0000259" key="12">
    <source>
        <dbReference type="Pfam" id="PF03033"/>
    </source>
</evidence>
<keyword evidence="9 10" id="KW-0961">Cell wall biogenesis/degradation</keyword>
<keyword evidence="4 10" id="KW-0808">Transferase</keyword>
<dbReference type="InterPro" id="IPR006009">
    <property type="entry name" value="GlcNAc_MurG"/>
</dbReference>
<evidence type="ECO:0000256" key="8">
    <source>
        <dbReference type="ARBA" id="ARBA00023306"/>
    </source>
</evidence>
<protein>
    <recommendedName>
        <fullName evidence="10">UDP-N-acetylglucosamine--N-acetylmuramyl-(pentapeptide) pyrophosphoryl-undecaprenol N-acetylglucosamine transferase</fullName>
        <ecNumber evidence="10">2.4.1.227</ecNumber>
    </recommendedName>
    <alternativeName>
        <fullName evidence="10">Undecaprenyl-PP-MurNAc-pentapeptide-UDPGlcNAc GlcNAc transferase</fullName>
    </alternativeName>
</protein>
<dbReference type="PANTHER" id="PTHR21015:SF27">
    <property type="entry name" value="UDP-N-ACETYLGLUCOSAMINE--N-ACETYLMURAMYL-(PENTAPEPTIDE) PYROPHOSPHORYL-UNDECAPRENOL N-ACETYLGLUCOSAMINE TRANSFERASE"/>
    <property type="match status" value="1"/>
</dbReference>
<dbReference type="PANTHER" id="PTHR21015">
    <property type="entry name" value="UDP-N-ACETYLGLUCOSAMINE--N-ACETYLMURAMYL-(PENTAPEPTIDE) PYROPHOSPHORYL-UNDECAPRENOL N-ACETYLGLUCOSAMINE TRANSFERASE 1"/>
    <property type="match status" value="1"/>
</dbReference>
<dbReference type="GO" id="GO:0071555">
    <property type="term" value="P:cell wall organization"/>
    <property type="evidence" value="ECO:0007669"/>
    <property type="project" value="UniProtKB-KW"/>
</dbReference>
<dbReference type="InterPro" id="IPR007235">
    <property type="entry name" value="Glyco_trans_28_C"/>
</dbReference>
<dbReference type="GO" id="GO:0050511">
    <property type="term" value="F:undecaprenyldiphospho-muramoylpentapeptide beta-N-acetylglucosaminyltransferase activity"/>
    <property type="evidence" value="ECO:0007669"/>
    <property type="project" value="UniProtKB-UniRule"/>
</dbReference>
<keyword evidence="1 10" id="KW-1003">Cell membrane</keyword>
<dbReference type="Proteomes" id="UP000034212">
    <property type="component" value="Unassembled WGS sequence"/>
</dbReference>
<comment type="function">
    <text evidence="10">Cell wall formation. Catalyzes the transfer of a GlcNAc subunit on undecaprenyl-pyrophosphoryl-MurNAc-pentapeptide (lipid intermediate I) to form undecaprenyl-pyrophosphoryl-MurNAc-(pentapeptide)GlcNAc (lipid intermediate II).</text>
</comment>
<evidence type="ECO:0000256" key="4">
    <source>
        <dbReference type="ARBA" id="ARBA00022679"/>
    </source>
</evidence>
<dbReference type="Gene3D" id="3.40.50.2000">
    <property type="entry name" value="Glycogen Phosphorylase B"/>
    <property type="match status" value="2"/>
</dbReference>
<dbReference type="EMBL" id="LCOQ01000014">
    <property type="protein sequence ID" value="KKU80652.1"/>
    <property type="molecule type" value="Genomic_DNA"/>
</dbReference>
<comment type="subcellular location">
    <subcellularLocation>
        <location evidence="10">Cell membrane</location>
        <topology evidence="10">Peripheral membrane protein</topology>
        <orientation evidence="10">Cytoplasmic side</orientation>
    </subcellularLocation>
</comment>
<dbReference type="EC" id="2.4.1.227" evidence="10"/>
<comment type="similarity">
    <text evidence="10">Belongs to the glycosyltransferase 28 family. MurG subfamily.</text>
</comment>
<comment type="caution">
    <text evidence="10">Lacks conserved residue(s) required for the propagation of feature annotation.</text>
</comment>
<keyword evidence="3 10" id="KW-0328">Glycosyltransferase</keyword>
<evidence type="ECO:0000256" key="11">
    <source>
        <dbReference type="SAM" id="Phobius"/>
    </source>
</evidence>
<dbReference type="SUPFAM" id="SSF53756">
    <property type="entry name" value="UDP-Glycosyltransferase/glycogen phosphorylase"/>
    <property type="match status" value="1"/>
</dbReference>
<proteinExistence type="inferred from homology"/>
<gene>
    <name evidence="10" type="primary">murG</name>
    <name evidence="14" type="ORF">UY08_C0014G0004</name>
</gene>
<dbReference type="Pfam" id="PF04101">
    <property type="entry name" value="Glyco_tran_28_C"/>
    <property type="match status" value="1"/>
</dbReference>
<dbReference type="HAMAP" id="MF_00033">
    <property type="entry name" value="MurG"/>
    <property type="match status" value="1"/>
</dbReference>